<dbReference type="InterPro" id="IPR019987">
    <property type="entry name" value="GTP-bd_ribosome_bio_YsxC"/>
</dbReference>
<evidence type="ECO:0000313" key="12">
    <source>
        <dbReference type="EMBL" id="SMC09557.1"/>
    </source>
</evidence>
<dbReference type="STRING" id="1069081.SAMN05660197_1374"/>
<reference evidence="13" key="1">
    <citation type="submission" date="2017-04" db="EMBL/GenBank/DDBJ databases">
        <authorList>
            <person name="Varghese N."/>
            <person name="Submissions S."/>
        </authorList>
    </citation>
    <scope>NUCLEOTIDE SEQUENCE [LARGE SCALE GENOMIC DNA]</scope>
    <source>
        <strain evidence="13">DSM 16512</strain>
    </source>
</reference>
<sequence>MIKVSKATFVTSAPTIKEAPPASMSEVAFLGRSNVGKSSLLNALTQRKNLAKSSATPGKTKLINFFDVVYKVDENIYPLRFVDLPGYGYAKTSKSLKNAWQKSLTEFLQKRESIRVFVHLIDARHPEMELDAQTRLFLQRIQRGDQKVIEVFTKADKLKQKERAKIKRLYPDALLISSMNKEGIEKLQEKILEHVFGNIQKTDSH</sequence>
<evidence type="ECO:0000256" key="6">
    <source>
        <dbReference type="ARBA" id="ARBA00022842"/>
    </source>
</evidence>
<keyword evidence="8 10" id="KW-0717">Septation</keyword>
<comment type="cofactor">
    <cofactor evidence="1">
        <name>Mg(2+)</name>
        <dbReference type="ChEBI" id="CHEBI:18420"/>
    </cofactor>
</comment>
<gene>
    <name evidence="10" type="primary">engB</name>
    <name evidence="12" type="ORF">SAMN05660197_1374</name>
</gene>
<keyword evidence="13" id="KW-1185">Reference proteome</keyword>
<dbReference type="Pfam" id="PF01926">
    <property type="entry name" value="MMR_HSR1"/>
    <property type="match status" value="1"/>
</dbReference>
<dbReference type="PROSITE" id="PS51706">
    <property type="entry name" value="G_ENGB"/>
    <property type="match status" value="1"/>
</dbReference>
<evidence type="ECO:0000256" key="1">
    <source>
        <dbReference type="ARBA" id="ARBA00001946"/>
    </source>
</evidence>
<dbReference type="OrthoDB" id="9804921at2"/>
<dbReference type="RefSeq" id="WP_084275778.1">
    <property type="nucleotide sequence ID" value="NZ_AP026671.1"/>
</dbReference>
<name>A0A1W1WTF0_9BACT</name>
<dbReference type="InterPro" id="IPR006073">
    <property type="entry name" value="GTP-bd"/>
</dbReference>
<dbReference type="NCBIfam" id="TIGR03598">
    <property type="entry name" value="GTPase_YsxC"/>
    <property type="match status" value="1"/>
</dbReference>
<keyword evidence="3 10" id="KW-0132">Cell division</keyword>
<dbReference type="GO" id="GO:0005525">
    <property type="term" value="F:GTP binding"/>
    <property type="evidence" value="ECO:0007669"/>
    <property type="project" value="UniProtKB-UniRule"/>
</dbReference>
<comment type="function">
    <text evidence="10">Necessary for normal cell division and for the maintenance of normal septation.</text>
</comment>
<dbReference type="GO" id="GO:0000917">
    <property type="term" value="P:division septum assembly"/>
    <property type="evidence" value="ECO:0007669"/>
    <property type="project" value="UniProtKB-KW"/>
</dbReference>
<dbReference type="SUPFAM" id="SSF52540">
    <property type="entry name" value="P-loop containing nucleoside triphosphate hydrolases"/>
    <property type="match status" value="1"/>
</dbReference>
<dbReference type="Gene3D" id="3.40.50.300">
    <property type="entry name" value="P-loop containing nucleotide triphosphate hydrolases"/>
    <property type="match status" value="1"/>
</dbReference>
<comment type="similarity">
    <text evidence="2 10">Belongs to the TRAFAC class TrmE-Era-EngA-EngB-Septin-like GTPase superfamily. EngB GTPase family.</text>
</comment>
<dbReference type="Proteomes" id="UP000192602">
    <property type="component" value="Unassembled WGS sequence"/>
</dbReference>
<evidence type="ECO:0000256" key="4">
    <source>
        <dbReference type="ARBA" id="ARBA00022723"/>
    </source>
</evidence>
<evidence type="ECO:0000256" key="10">
    <source>
        <dbReference type="HAMAP-Rule" id="MF_00321"/>
    </source>
</evidence>
<evidence type="ECO:0000256" key="8">
    <source>
        <dbReference type="ARBA" id="ARBA00023210"/>
    </source>
</evidence>
<dbReference type="PANTHER" id="PTHR11649">
    <property type="entry name" value="MSS1/TRME-RELATED GTP-BINDING PROTEIN"/>
    <property type="match status" value="1"/>
</dbReference>
<evidence type="ECO:0000256" key="9">
    <source>
        <dbReference type="ARBA" id="ARBA00023306"/>
    </source>
</evidence>
<dbReference type="GO" id="GO:0046872">
    <property type="term" value="F:metal ion binding"/>
    <property type="evidence" value="ECO:0007669"/>
    <property type="project" value="UniProtKB-KW"/>
</dbReference>
<dbReference type="PRINTS" id="PR00326">
    <property type="entry name" value="GTP1OBG"/>
</dbReference>
<keyword evidence="6" id="KW-0460">Magnesium</keyword>
<evidence type="ECO:0000256" key="2">
    <source>
        <dbReference type="ARBA" id="ARBA00009638"/>
    </source>
</evidence>
<dbReference type="AlphaFoldDB" id="A0A1W1WTF0"/>
<keyword evidence="7 10" id="KW-0342">GTP-binding</keyword>
<keyword evidence="4" id="KW-0479">Metal-binding</keyword>
<evidence type="ECO:0000313" key="13">
    <source>
        <dbReference type="Proteomes" id="UP000192602"/>
    </source>
</evidence>
<evidence type="ECO:0000259" key="11">
    <source>
        <dbReference type="PROSITE" id="PS51706"/>
    </source>
</evidence>
<dbReference type="GO" id="GO:0005829">
    <property type="term" value="C:cytosol"/>
    <property type="evidence" value="ECO:0007669"/>
    <property type="project" value="TreeGrafter"/>
</dbReference>
<dbReference type="PANTHER" id="PTHR11649:SF13">
    <property type="entry name" value="ENGB-TYPE G DOMAIN-CONTAINING PROTEIN"/>
    <property type="match status" value="1"/>
</dbReference>
<evidence type="ECO:0000256" key="7">
    <source>
        <dbReference type="ARBA" id="ARBA00023134"/>
    </source>
</evidence>
<evidence type="ECO:0000256" key="3">
    <source>
        <dbReference type="ARBA" id="ARBA00022618"/>
    </source>
</evidence>
<dbReference type="HAMAP" id="MF_00321">
    <property type="entry name" value="GTPase_EngB"/>
    <property type="match status" value="1"/>
</dbReference>
<keyword evidence="9 10" id="KW-0131">Cell cycle</keyword>
<keyword evidence="5 10" id="KW-0547">Nucleotide-binding</keyword>
<dbReference type="InterPro" id="IPR030393">
    <property type="entry name" value="G_ENGB_dom"/>
</dbReference>
<protein>
    <recommendedName>
        <fullName evidence="10">Probable GTP-binding protein EngB</fullName>
    </recommendedName>
</protein>
<dbReference type="EMBL" id="FWWZ01000001">
    <property type="protein sequence ID" value="SMC09557.1"/>
    <property type="molecule type" value="Genomic_DNA"/>
</dbReference>
<dbReference type="CDD" id="cd01876">
    <property type="entry name" value="YihA_EngB"/>
    <property type="match status" value="1"/>
</dbReference>
<accession>A0A1W1WTF0</accession>
<dbReference type="InterPro" id="IPR027417">
    <property type="entry name" value="P-loop_NTPase"/>
</dbReference>
<evidence type="ECO:0000256" key="5">
    <source>
        <dbReference type="ARBA" id="ARBA00022741"/>
    </source>
</evidence>
<proteinExistence type="inferred from homology"/>
<feature type="domain" description="EngB-type G" evidence="11">
    <location>
        <begin position="23"/>
        <end position="197"/>
    </location>
</feature>
<organism evidence="12 13">
    <name type="scientific">Nitratiruptor tergarcus DSM 16512</name>
    <dbReference type="NCBI Taxonomy" id="1069081"/>
    <lineage>
        <taxon>Bacteria</taxon>
        <taxon>Pseudomonadati</taxon>
        <taxon>Campylobacterota</taxon>
        <taxon>Epsilonproteobacteria</taxon>
        <taxon>Nautiliales</taxon>
        <taxon>Nitratiruptoraceae</taxon>
        <taxon>Nitratiruptor</taxon>
    </lineage>
</organism>